<accession>A0A699JES1</accession>
<proteinExistence type="predicted"/>
<protein>
    <submittedName>
        <fullName evidence="2">Uncharacterized protein</fullName>
    </submittedName>
</protein>
<sequence length="92" mass="9083">KGLLGLKGRSCGGKGGRGGSMAGRGGGWLAKHLIVLNDGLGGGGLIVYGGGGEVKGGRVDLGVVNSLLGEIPRDVMREKGGDTIRVDGGAVW</sequence>
<dbReference type="AlphaFoldDB" id="A0A699JES1"/>
<evidence type="ECO:0000313" key="2">
    <source>
        <dbReference type="EMBL" id="GFA30647.1"/>
    </source>
</evidence>
<reference evidence="2" key="1">
    <citation type="journal article" date="2019" name="Sci. Rep.">
        <title>Draft genome of Tanacetum cinerariifolium, the natural source of mosquito coil.</title>
        <authorList>
            <person name="Yamashiro T."/>
            <person name="Shiraishi A."/>
            <person name="Satake H."/>
            <person name="Nakayama K."/>
        </authorList>
    </citation>
    <scope>NUCLEOTIDE SEQUENCE</scope>
</reference>
<dbReference type="EMBL" id="BKCJ010401761">
    <property type="protein sequence ID" value="GFA30647.1"/>
    <property type="molecule type" value="Genomic_DNA"/>
</dbReference>
<evidence type="ECO:0000256" key="1">
    <source>
        <dbReference type="SAM" id="MobiDB-lite"/>
    </source>
</evidence>
<organism evidence="2">
    <name type="scientific">Tanacetum cinerariifolium</name>
    <name type="common">Dalmatian daisy</name>
    <name type="synonym">Chrysanthemum cinerariifolium</name>
    <dbReference type="NCBI Taxonomy" id="118510"/>
    <lineage>
        <taxon>Eukaryota</taxon>
        <taxon>Viridiplantae</taxon>
        <taxon>Streptophyta</taxon>
        <taxon>Embryophyta</taxon>
        <taxon>Tracheophyta</taxon>
        <taxon>Spermatophyta</taxon>
        <taxon>Magnoliopsida</taxon>
        <taxon>eudicotyledons</taxon>
        <taxon>Gunneridae</taxon>
        <taxon>Pentapetalae</taxon>
        <taxon>asterids</taxon>
        <taxon>campanulids</taxon>
        <taxon>Asterales</taxon>
        <taxon>Asteraceae</taxon>
        <taxon>Asteroideae</taxon>
        <taxon>Anthemideae</taxon>
        <taxon>Anthemidinae</taxon>
        <taxon>Tanacetum</taxon>
    </lineage>
</organism>
<gene>
    <name evidence="2" type="ORF">Tci_602619</name>
</gene>
<feature type="compositionally biased region" description="Gly residues" evidence="1">
    <location>
        <begin position="10"/>
        <end position="22"/>
    </location>
</feature>
<comment type="caution">
    <text evidence="2">The sequence shown here is derived from an EMBL/GenBank/DDBJ whole genome shotgun (WGS) entry which is preliminary data.</text>
</comment>
<feature type="region of interest" description="Disordered" evidence="1">
    <location>
        <begin position="1"/>
        <end position="22"/>
    </location>
</feature>
<name>A0A699JES1_TANCI</name>
<feature type="non-terminal residue" evidence="2">
    <location>
        <position position="1"/>
    </location>
</feature>